<dbReference type="Pfam" id="PF00147">
    <property type="entry name" value="Fibrinogen_C"/>
    <property type="match status" value="1"/>
</dbReference>
<dbReference type="SUPFAM" id="SSF56496">
    <property type="entry name" value="Fibrinogen C-terminal domain-like"/>
    <property type="match status" value="1"/>
</dbReference>
<accession>A0A2C9MA12</accession>
<sequence length="331" mass="38261">MQENMKSLNEDFNTNIQNITSIKKDINTYKENILKIETDLDNNNQNILSIRSDADTNKQDILRIKEDLDTKQQNMLSITENVDTNRHNMSIFQENLTMMVANLSTELKEVQSKIHEVNKLLHFLPVPPTSCRNVSSPQARAIVTLSSGLEVMCDTKTDGGGWIIIQRRINGNVDFYRDWKEYRDGFGDYNIGEFYLGNENIFKLTSTGQYDLRIDLEYNNKAYFAQYENFKVLSETDNFQLQIGDYFGNTTDSLSHHNNMFFSTFDRDNDKKSVGNCAEMYSGAWWYNACHYSNLNGEWESTSYGVGLNWSPLTGHDSSVSFSEMKIKERE</sequence>
<proteinExistence type="predicted"/>
<dbReference type="PROSITE" id="PS00514">
    <property type="entry name" value="FIBRINOGEN_C_1"/>
    <property type="match status" value="1"/>
</dbReference>
<dbReference type="STRING" id="6526.A0A2C9MA12"/>
<dbReference type="PANTHER" id="PTHR19143:SF348">
    <property type="entry name" value="TENASCIN-N"/>
    <property type="match status" value="1"/>
</dbReference>
<name>A0A2C9MA12_BIOGL</name>
<dbReference type="AlphaFoldDB" id="A0A2C9MA12"/>
<dbReference type="CDD" id="cd00087">
    <property type="entry name" value="FReD"/>
    <property type="match status" value="1"/>
</dbReference>
<dbReference type="Gene3D" id="3.90.215.10">
    <property type="entry name" value="Gamma Fibrinogen, chain A, domain 1"/>
    <property type="match status" value="1"/>
</dbReference>
<dbReference type="SMART" id="SM00186">
    <property type="entry name" value="FBG"/>
    <property type="match status" value="1"/>
</dbReference>
<dbReference type="EnsemblMetazoa" id="BGLB040226-RA">
    <property type="protein sequence ID" value="BGLB040226-PA"/>
    <property type="gene ID" value="BGLB040226"/>
</dbReference>
<dbReference type="InterPro" id="IPR036056">
    <property type="entry name" value="Fibrinogen-like_C"/>
</dbReference>
<dbReference type="InterPro" id="IPR014716">
    <property type="entry name" value="Fibrinogen_a/b/g_C_1"/>
</dbReference>
<evidence type="ECO:0000259" key="3">
    <source>
        <dbReference type="PROSITE" id="PS51406"/>
    </source>
</evidence>
<dbReference type="KEGG" id="bgt:106073147"/>
<reference evidence="4" key="1">
    <citation type="submission" date="2020-05" db="UniProtKB">
        <authorList>
            <consortium name="EnsemblMetazoa"/>
        </authorList>
    </citation>
    <scope>IDENTIFICATION</scope>
    <source>
        <strain evidence="4">BB02</strain>
    </source>
</reference>
<dbReference type="GO" id="GO:0005615">
    <property type="term" value="C:extracellular space"/>
    <property type="evidence" value="ECO:0007669"/>
    <property type="project" value="TreeGrafter"/>
</dbReference>
<gene>
    <name evidence="4" type="primary">106073147</name>
</gene>
<protein>
    <recommendedName>
        <fullName evidence="3">Fibrinogen C-terminal domain-containing protein</fullName>
    </recommendedName>
</protein>
<dbReference type="SUPFAM" id="SSF58100">
    <property type="entry name" value="Bacterial hemolysins"/>
    <property type="match status" value="1"/>
</dbReference>
<keyword evidence="1" id="KW-1015">Disulfide bond</keyword>
<evidence type="ECO:0000313" key="4">
    <source>
        <dbReference type="EnsemblMetazoa" id="BGLB040226-PA"/>
    </source>
</evidence>
<dbReference type="PANTHER" id="PTHR19143">
    <property type="entry name" value="FIBRINOGEN/TENASCIN/ANGIOPOEITIN"/>
    <property type="match status" value="1"/>
</dbReference>
<dbReference type="InterPro" id="IPR002181">
    <property type="entry name" value="Fibrinogen_a/b/g_C_dom"/>
</dbReference>
<dbReference type="VEuPathDB" id="VectorBase:BGLAX_052687"/>
<dbReference type="Proteomes" id="UP000076420">
    <property type="component" value="Unassembled WGS sequence"/>
</dbReference>
<evidence type="ECO:0000313" key="5">
    <source>
        <dbReference type="Proteomes" id="UP000076420"/>
    </source>
</evidence>
<dbReference type="GO" id="GO:1990138">
    <property type="term" value="P:neuron projection extension"/>
    <property type="evidence" value="ECO:0007669"/>
    <property type="project" value="TreeGrafter"/>
</dbReference>
<evidence type="ECO:0000256" key="2">
    <source>
        <dbReference type="SAM" id="Coils"/>
    </source>
</evidence>
<feature type="domain" description="Fibrinogen C-terminal" evidence="3">
    <location>
        <begin position="122"/>
        <end position="331"/>
    </location>
</feature>
<keyword evidence="2" id="KW-0175">Coiled coil</keyword>
<dbReference type="VEuPathDB" id="VectorBase:BGLB040226"/>
<dbReference type="InterPro" id="IPR050373">
    <property type="entry name" value="Fibrinogen_C-term_domain"/>
</dbReference>
<dbReference type="InterPro" id="IPR020837">
    <property type="entry name" value="Fibrinogen_CS"/>
</dbReference>
<evidence type="ECO:0000256" key="1">
    <source>
        <dbReference type="ARBA" id="ARBA00023157"/>
    </source>
</evidence>
<dbReference type="GO" id="GO:0007160">
    <property type="term" value="P:cell-matrix adhesion"/>
    <property type="evidence" value="ECO:0007669"/>
    <property type="project" value="TreeGrafter"/>
</dbReference>
<dbReference type="GO" id="GO:0005178">
    <property type="term" value="F:integrin binding"/>
    <property type="evidence" value="ECO:0007669"/>
    <property type="project" value="TreeGrafter"/>
</dbReference>
<organism evidence="4 5">
    <name type="scientific">Biomphalaria glabrata</name>
    <name type="common">Bloodfluke planorb</name>
    <name type="synonym">Freshwater snail</name>
    <dbReference type="NCBI Taxonomy" id="6526"/>
    <lineage>
        <taxon>Eukaryota</taxon>
        <taxon>Metazoa</taxon>
        <taxon>Spiralia</taxon>
        <taxon>Lophotrochozoa</taxon>
        <taxon>Mollusca</taxon>
        <taxon>Gastropoda</taxon>
        <taxon>Heterobranchia</taxon>
        <taxon>Euthyneura</taxon>
        <taxon>Panpulmonata</taxon>
        <taxon>Hygrophila</taxon>
        <taxon>Lymnaeoidea</taxon>
        <taxon>Planorbidae</taxon>
        <taxon>Biomphalaria</taxon>
    </lineage>
</organism>
<feature type="coiled-coil region" evidence="2">
    <location>
        <begin position="93"/>
        <end position="120"/>
    </location>
</feature>
<dbReference type="PROSITE" id="PS51406">
    <property type="entry name" value="FIBRINOGEN_C_2"/>
    <property type="match status" value="1"/>
</dbReference>